<organism evidence="1 2">
    <name type="scientific">Synechococcus phage S-H9-1</name>
    <dbReference type="NCBI Taxonomy" id="2783674"/>
    <lineage>
        <taxon>Viruses</taxon>
        <taxon>Duplodnaviria</taxon>
        <taxon>Heunggongvirae</taxon>
        <taxon>Uroviricota</taxon>
        <taxon>Caudoviricetes</taxon>
        <taxon>Pantevenvirales</taxon>
        <taxon>Kyanoviridae</taxon>
        <taxon>Scyllavirus</taxon>
        <taxon>Scyllavirus aitchnine</taxon>
    </lineage>
</organism>
<keyword evidence="2" id="KW-1185">Reference proteome</keyword>
<proteinExistence type="predicted"/>
<sequence>MANFNLSLSTAVEIRSKSITFKPTTTTPFITPVFEGTVRATGSYTPQNNVFAGLSSSVEVHTSNRPGGGQLYPRGNQ</sequence>
<dbReference type="KEGG" id="vg:77945758"/>
<name>A0A873WAI8_9CAUD</name>
<protein>
    <submittedName>
        <fullName evidence="1">Uncharacterized protein</fullName>
    </submittedName>
</protein>
<evidence type="ECO:0000313" key="2">
    <source>
        <dbReference type="Proteomes" id="UP000663288"/>
    </source>
</evidence>
<dbReference type="GeneID" id="77945758"/>
<dbReference type="EMBL" id="MW117966">
    <property type="protein sequence ID" value="QPB08159.1"/>
    <property type="molecule type" value="Genomic_DNA"/>
</dbReference>
<reference evidence="1" key="1">
    <citation type="submission" date="2020-10" db="EMBL/GenBank/DDBJ databases">
        <title>The Isolation and Genome Sequence of a Novel Cyanophage S-H9-1 from the Yellow Sea, China.</title>
        <authorList>
            <person name="Jiang T."/>
        </authorList>
    </citation>
    <scope>NUCLEOTIDE SEQUENCE</scope>
</reference>
<dbReference type="RefSeq" id="YP_010669575.1">
    <property type="nucleotide sequence ID" value="NC_070961.1"/>
</dbReference>
<evidence type="ECO:0000313" key="1">
    <source>
        <dbReference type="EMBL" id="QPB08159.1"/>
    </source>
</evidence>
<dbReference type="Proteomes" id="UP000663288">
    <property type="component" value="Segment"/>
</dbReference>
<accession>A0A873WAI8</accession>